<keyword evidence="2" id="KW-1185">Reference proteome</keyword>
<sequence>MSEVIVFDVAHGNCCLIRSQNAHAVIDAPCKALLLNTLEDMRITCVDVAFISHADKDHIAGVIGLLTSESIELKKLYLNPDSQKDTRIWRQLRAALKVAERQGKCEVILSLTTVMPGIVSVGEVDVRVEAPSNSFAAGGSGSTDERGRRITSNSISAVLRVTTGEHPGLLLAGDIDEVGLDDALENGRDLTARTLVFPHHGGLPASSDATSFVETIMRAVTPSLVIFSNGRGKHDNPRPEIVGPVARTGCGIACTQMAHACNQSVIFKREHLEPHRAQGQEHGASCAGSMTIDLSGDGRRLASKHSAHQKFIDDAVETPMCRPAPPETDGPDVSQ</sequence>
<dbReference type="RefSeq" id="WP_160751940.1">
    <property type="nucleotide sequence ID" value="NZ_WTYA01000001.1"/>
</dbReference>
<name>A0A845AFD3_9SPHN</name>
<comment type="caution">
    <text evidence="1">The sequence shown here is derived from an EMBL/GenBank/DDBJ whole genome shotgun (WGS) entry which is preliminary data.</text>
</comment>
<accession>A0A845AFD3</accession>
<gene>
    <name evidence="1" type="ORF">GRI58_02395</name>
</gene>
<dbReference type="EMBL" id="WTYA01000001">
    <property type="protein sequence ID" value="MXP27671.1"/>
    <property type="molecule type" value="Genomic_DNA"/>
</dbReference>
<dbReference type="Gene3D" id="3.60.15.10">
    <property type="entry name" value="Ribonuclease Z/Hydroxyacylglutathione hydrolase-like"/>
    <property type="match status" value="1"/>
</dbReference>
<dbReference type="PANTHER" id="PTHR30619">
    <property type="entry name" value="DNA INTERNALIZATION/COMPETENCE PROTEIN COMEC/REC2"/>
    <property type="match status" value="1"/>
</dbReference>
<dbReference type="SUPFAM" id="SSF56281">
    <property type="entry name" value="Metallo-hydrolase/oxidoreductase"/>
    <property type="match status" value="1"/>
</dbReference>
<dbReference type="AlphaFoldDB" id="A0A845AFD3"/>
<dbReference type="PANTHER" id="PTHR30619:SF1">
    <property type="entry name" value="RECOMBINATION PROTEIN 2"/>
    <property type="match status" value="1"/>
</dbReference>
<evidence type="ECO:0000313" key="2">
    <source>
        <dbReference type="Proteomes" id="UP000439780"/>
    </source>
</evidence>
<dbReference type="GO" id="GO:0016787">
    <property type="term" value="F:hydrolase activity"/>
    <property type="evidence" value="ECO:0007669"/>
    <property type="project" value="UniProtKB-KW"/>
</dbReference>
<dbReference type="InterPro" id="IPR036866">
    <property type="entry name" value="RibonucZ/Hydroxyglut_hydro"/>
</dbReference>
<keyword evidence="1" id="KW-0378">Hydrolase</keyword>
<organism evidence="1 2">
    <name type="scientific">Qipengyuania algicida</name>
    <dbReference type="NCBI Taxonomy" id="1836209"/>
    <lineage>
        <taxon>Bacteria</taxon>
        <taxon>Pseudomonadati</taxon>
        <taxon>Pseudomonadota</taxon>
        <taxon>Alphaproteobacteria</taxon>
        <taxon>Sphingomonadales</taxon>
        <taxon>Erythrobacteraceae</taxon>
        <taxon>Qipengyuania</taxon>
    </lineage>
</organism>
<reference evidence="1 2" key="1">
    <citation type="submission" date="2019-12" db="EMBL/GenBank/DDBJ databases">
        <title>Genomic-based taxomic classification of the family Erythrobacteraceae.</title>
        <authorList>
            <person name="Xu L."/>
        </authorList>
    </citation>
    <scope>NUCLEOTIDE SEQUENCE [LARGE SCALE GENOMIC DNA]</scope>
    <source>
        <strain evidence="1 2">KEMB 9005-328</strain>
    </source>
</reference>
<protein>
    <submittedName>
        <fullName evidence="1">MBL fold metallo-hydrolase</fullName>
    </submittedName>
</protein>
<evidence type="ECO:0000313" key="1">
    <source>
        <dbReference type="EMBL" id="MXP27671.1"/>
    </source>
</evidence>
<dbReference type="OrthoDB" id="418728at2"/>
<proteinExistence type="predicted"/>
<dbReference type="InterPro" id="IPR052159">
    <property type="entry name" value="Competence_DNA_uptake"/>
</dbReference>
<dbReference type="Proteomes" id="UP000439780">
    <property type="component" value="Unassembled WGS sequence"/>
</dbReference>